<name>A0ACC2SUL0_9FUNG</name>
<gene>
    <name evidence="1" type="ORF">DSO57_1013123</name>
</gene>
<protein>
    <submittedName>
        <fullName evidence="1">Uncharacterized protein</fullName>
    </submittedName>
</protein>
<proteinExistence type="predicted"/>
<evidence type="ECO:0000313" key="1">
    <source>
        <dbReference type="EMBL" id="KAJ9066079.1"/>
    </source>
</evidence>
<evidence type="ECO:0000313" key="2">
    <source>
        <dbReference type="Proteomes" id="UP001165960"/>
    </source>
</evidence>
<comment type="caution">
    <text evidence="1">The sequence shown here is derived from an EMBL/GenBank/DDBJ whole genome shotgun (WGS) entry which is preliminary data.</text>
</comment>
<dbReference type="EMBL" id="QTSX02004308">
    <property type="protein sequence ID" value="KAJ9066079.1"/>
    <property type="molecule type" value="Genomic_DNA"/>
</dbReference>
<dbReference type="Proteomes" id="UP001165960">
    <property type="component" value="Unassembled WGS sequence"/>
</dbReference>
<keyword evidence="2" id="KW-1185">Reference proteome</keyword>
<organism evidence="1 2">
    <name type="scientific">Entomophthora muscae</name>
    <dbReference type="NCBI Taxonomy" id="34485"/>
    <lineage>
        <taxon>Eukaryota</taxon>
        <taxon>Fungi</taxon>
        <taxon>Fungi incertae sedis</taxon>
        <taxon>Zoopagomycota</taxon>
        <taxon>Entomophthoromycotina</taxon>
        <taxon>Entomophthoromycetes</taxon>
        <taxon>Entomophthorales</taxon>
        <taxon>Entomophthoraceae</taxon>
        <taxon>Entomophthora</taxon>
    </lineage>
</organism>
<sequence>MYWHNFSPYDSQQNEIDNSSFLETRAQEQELNPDPGFLWAAGPVDHWTARLRFSGIESPQADIKNVDPCSKKSQTKEIIAPNGRLITAPNGDTDLATISFINLSLHQQPIKSQPRKEARARGPVP</sequence>
<reference evidence="1" key="1">
    <citation type="submission" date="2022-04" db="EMBL/GenBank/DDBJ databases">
        <title>Genome of the entomopathogenic fungus Entomophthora muscae.</title>
        <authorList>
            <person name="Elya C."/>
            <person name="Lovett B.R."/>
            <person name="Lee E."/>
            <person name="Macias A.M."/>
            <person name="Hajek A.E."/>
            <person name="De Bivort B.L."/>
            <person name="Kasson M.T."/>
            <person name="De Fine Licht H.H."/>
            <person name="Stajich J.E."/>
        </authorList>
    </citation>
    <scope>NUCLEOTIDE SEQUENCE</scope>
    <source>
        <strain evidence="1">Berkeley</strain>
    </source>
</reference>
<accession>A0ACC2SUL0</accession>